<accession>A0A6A6HEC8</accession>
<dbReference type="AlphaFoldDB" id="A0A6A6HEC8"/>
<dbReference type="InterPro" id="IPR038665">
    <property type="entry name" value="Voltage-dep_anion_channel_sf"/>
</dbReference>
<comment type="subcellular location">
    <subcellularLocation>
        <location evidence="1">Membrane</location>
        <topology evidence="1">Multi-pass membrane protein</topology>
    </subcellularLocation>
</comment>
<keyword evidence="4 5" id="KW-0472">Membrane</keyword>
<evidence type="ECO:0000256" key="2">
    <source>
        <dbReference type="ARBA" id="ARBA00022692"/>
    </source>
</evidence>
<feature type="transmembrane region" description="Helical" evidence="5">
    <location>
        <begin position="193"/>
        <end position="210"/>
    </location>
</feature>
<keyword evidence="7" id="KW-1185">Reference proteome</keyword>
<reference evidence="6" key="1">
    <citation type="journal article" date="2020" name="Stud. Mycol.">
        <title>101 Dothideomycetes genomes: a test case for predicting lifestyles and emergence of pathogens.</title>
        <authorList>
            <person name="Haridas S."/>
            <person name="Albert R."/>
            <person name="Binder M."/>
            <person name="Bloem J."/>
            <person name="Labutti K."/>
            <person name="Salamov A."/>
            <person name="Andreopoulos B."/>
            <person name="Baker S."/>
            <person name="Barry K."/>
            <person name="Bills G."/>
            <person name="Bluhm B."/>
            <person name="Cannon C."/>
            <person name="Castanera R."/>
            <person name="Culley D."/>
            <person name="Daum C."/>
            <person name="Ezra D."/>
            <person name="Gonzalez J."/>
            <person name="Henrissat B."/>
            <person name="Kuo A."/>
            <person name="Liang C."/>
            <person name="Lipzen A."/>
            <person name="Lutzoni F."/>
            <person name="Magnuson J."/>
            <person name="Mondo S."/>
            <person name="Nolan M."/>
            <person name="Ohm R."/>
            <person name="Pangilinan J."/>
            <person name="Park H.-J."/>
            <person name="Ramirez L."/>
            <person name="Alfaro M."/>
            <person name="Sun H."/>
            <person name="Tritt A."/>
            <person name="Yoshinaga Y."/>
            <person name="Zwiers L.-H."/>
            <person name="Turgeon B."/>
            <person name="Goodwin S."/>
            <person name="Spatafora J."/>
            <person name="Crous P."/>
            <person name="Grigoriev I."/>
        </authorList>
    </citation>
    <scope>NUCLEOTIDE SEQUENCE</scope>
    <source>
        <strain evidence="6">Tuck. ex Michener</strain>
    </source>
</reference>
<dbReference type="GO" id="GO:0016020">
    <property type="term" value="C:membrane"/>
    <property type="evidence" value="ECO:0007669"/>
    <property type="project" value="UniProtKB-SubCell"/>
</dbReference>
<evidence type="ECO:0000313" key="6">
    <source>
        <dbReference type="EMBL" id="KAF2236261.1"/>
    </source>
</evidence>
<feature type="transmembrane region" description="Helical" evidence="5">
    <location>
        <begin position="303"/>
        <end position="330"/>
    </location>
</feature>
<dbReference type="GO" id="GO:0015140">
    <property type="term" value="F:malate transmembrane transporter activity"/>
    <property type="evidence" value="ECO:0007669"/>
    <property type="project" value="InterPro"/>
</dbReference>
<feature type="transmembrane region" description="Helical" evidence="5">
    <location>
        <begin position="83"/>
        <end position="104"/>
    </location>
</feature>
<sequence length="407" mass="45595">MEMEPKRVASHEGHVGRATRLDLEIQDRQAYLKKRKSLNSNPTTFLERLDHFTWAWYTLTMSTGGIALLLSEQPHTFKGLETIGKIVFIFDLVLFVLVTSAIVVRFVRTPSRLRASLSHPTEGLFFPTFFLSISTILGGMQRYGVPSTGVWLTIALRVLFWIYVVVTFLSSVFQYWVLFTGRQLTVQSMTPSWLLPIFPVMLCGTVASLISPTQPDDQRTAILVAGVTFQGLGFWVAILVYAIYISRLMESGLPGPNLRPGMFISVGPPSFTALALIGMSKSVPAQYGYFGAHPEVVPMLQQLALAFGIFIWSLSFWFFSVTLMSVVLTIPHMTFHLAWWAFVFPNVGFTIAIIQIGEGLQSNSITWVGSILTLVLIVVYLFVLAAHIRAVITKEIMWPGKDEDKEE</sequence>
<feature type="transmembrane region" description="Helical" evidence="5">
    <location>
        <begin position="222"/>
        <end position="244"/>
    </location>
</feature>
<proteinExistence type="predicted"/>
<feature type="transmembrane region" description="Helical" evidence="5">
    <location>
        <begin position="124"/>
        <end position="143"/>
    </location>
</feature>
<protein>
    <recommendedName>
        <fullName evidence="8">C4-dicarboxylate transporter/malic acid transport protein</fullName>
    </recommendedName>
</protein>
<organism evidence="6 7">
    <name type="scientific">Viridothelium virens</name>
    <name type="common">Speckled blister lichen</name>
    <name type="synonym">Trypethelium virens</name>
    <dbReference type="NCBI Taxonomy" id="1048519"/>
    <lineage>
        <taxon>Eukaryota</taxon>
        <taxon>Fungi</taxon>
        <taxon>Dikarya</taxon>
        <taxon>Ascomycota</taxon>
        <taxon>Pezizomycotina</taxon>
        <taxon>Dothideomycetes</taxon>
        <taxon>Dothideomycetes incertae sedis</taxon>
        <taxon>Trypetheliales</taxon>
        <taxon>Trypetheliaceae</taxon>
        <taxon>Viridothelium</taxon>
    </lineage>
</organism>
<dbReference type="OrthoDB" id="2901184at2759"/>
<gene>
    <name evidence="6" type="ORF">EV356DRAFT_565701</name>
</gene>
<keyword evidence="2 5" id="KW-0812">Transmembrane</keyword>
<name>A0A6A6HEC8_VIRVR</name>
<evidence type="ECO:0008006" key="8">
    <source>
        <dbReference type="Google" id="ProtNLM"/>
    </source>
</evidence>
<evidence type="ECO:0000256" key="4">
    <source>
        <dbReference type="ARBA" id="ARBA00023136"/>
    </source>
</evidence>
<feature type="transmembrane region" description="Helical" evidence="5">
    <location>
        <begin position="368"/>
        <end position="392"/>
    </location>
</feature>
<dbReference type="Proteomes" id="UP000800092">
    <property type="component" value="Unassembled WGS sequence"/>
</dbReference>
<dbReference type="Gene3D" id="1.50.10.150">
    <property type="entry name" value="Voltage-dependent anion channel"/>
    <property type="match status" value="1"/>
</dbReference>
<dbReference type="CDD" id="cd09317">
    <property type="entry name" value="TDT_Mae1_like"/>
    <property type="match status" value="1"/>
</dbReference>
<evidence type="ECO:0000313" key="7">
    <source>
        <dbReference type="Proteomes" id="UP000800092"/>
    </source>
</evidence>
<dbReference type="InterPro" id="IPR004695">
    <property type="entry name" value="SLAC1/Mae1/Ssu1/TehA"/>
</dbReference>
<evidence type="ECO:0000256" key="1">
    <source>
        <dbReference type="ARBA" id="ARBA00004141"/>
    </source>
</evidence>
<evidence type="ECO:0000256" key="3">
    <source>
        <dbReference type="ARBA" id="ARBA00022989"/>
    </source>
</evidence>
<dbReference type="Pfam" id="PF03595">
    <property type="entry name" value="SLAC1"/>
    <property type="match status" value="1"/>
</dbReference>
<feature type="transmembrane region" description="Helical" evidence="5">
    <location>
        <begin position="337"/>
        <end position="356"/>
    </location>
</feature>
<evidence type="ECO:0000256" key="5">
    <source>
        <dbReference type="SAM" id="Phobius"/>
    </source>
</evidence>
<keyword evidence="3 5" id="KW-1133">Transmembrane helix</keyword>
<feature type="transmembrane region" description="Helical" evidence="5">
    <location>
        <begin position="150"/>
        <end position="173"/>
    </location>
</feature>
<dbReference type="EMBL" id="ML991786">
    <property type="protein sequence ID" value="KAF2236261.1"/>
    <property type="molecule type" value="Genomic_DNA"/>
</dbReference>
<dbReference type="InterPro" id="IPR030185">
    <property type="entry name" value="Mae1"/>
</dbReference>
<dbReference type="PANTHER" id="PTHR31162:SF0">
    <property type="entry name" value="MALIC ACID TRANSPORT PROTEIN"/>
    <property type="match status" value="1"/>
</dbReference>
<dbReference type="PANTHER" id="PTHR31162">
    <property type="entry name" value="MALIC ACID TRANSPORT PROTEIN-RELATED"/>
    <property type="match status" value="1"/>
</dbReference>